<feature type="domain" description="RES" evidence="1">
    <location>
        <begin position="94"/>
        <end position="232"/>
    </location>
</feature>
<evidence type="ECO:0000259" key="1">
    <source>
        <dbReference type="SMART" id="SM00953"/>
    </source>
</evidence>
<dbReference type="Pfam" id="PF08808">
    <property type="entry name" value="RES"/>
    <property type="match status" value="1"/>
</dbReference>
<dbReference type="RefSeq" id="WP_087458447.1">
    <property type="nucleotide sequence ID" value="NZ_CP021434.1"/>
</dbReference>
<organism evidence="2 3">
    <name type="scientific">Tumebacillus avium</name>
    <dbReference type="NCBI Taxonomy" id="1903704"/>
    <lineage>
        <taxon>Bacteria</taxon>
        <taxon>Bacillati</taxon>
        <taxon>Bacillota</taxon>
        <taxon>Bacilli</taxon>
        <taxon>Bacillales</taxon>
        <taxon>Alicyclobacillaceae</taxon>
        <taxon>Tumebacillus</taxon>
    </lineage>
</organism>
<reference evidence="3" key="1">
    <citation type="submission" date="2017-05" db="EMBL/GenBank/DDBJ databases">
        <authorList>
            <person name="Sung H."/>
        </authorList>
    </citation>
    <scope>NUCLEOTIDE SEQUENCE [LARGE SCALE GENOMIC DNA]</scope>
    <source>
        <strain evidence="3">AR23208</strain>
    </source>
</reference>
<dbReference type="AlphaFoldDB" id="A0A1Y0IS65"/>
<gene>
    <name evidence="2" type="ORF">CBW65_20545</name>
</gene>
<evidence type="ECO:0000313" key="3">
    <source>
        <dbReference type="Proteomes" id="UP000195437"/>
    </source>
</evidence>
<dbReference type="InterPro" id="IPR014914">
    <property type="entry name" value="RES_dom"/>
</dbReference>
<accession>A0A1Y0IS65</accession>
<name>A0A1Y0IS65_9BACL</name>
<dbReference type="OrthoDB" id="648213at2"/>
<dbReference type="Proteomes" id="UP000195437">
    <property type="component" value="Chromosome"/>
</dbReference>
<proteinExistence type="predicted"/>
<sequence>MEVNNEEFKKAYDMWTSFKEEVLYKNRFFVRHEALDFLKLFAEKNRKIIEKGTILYRARLYSAHPFLEFYNKQLNDGGELTPGQKEGFWGYDESNSFIPPYNDKVSDGRANPAYIRYLYTAETPYTALVEVRPYLSSRVSIAEIKVNETLNVADFSYVSFPDYDGFEKYLMYLIMSDFSIPTASDNKSYIPTQYISEYIKTLGFDGIRFTSSLNSSGRNITIFNFEKCKAIGSKLYQVGNIYFEANCIEPKNEKRLTQLGSYIGENIFNMLQDLNKQKE</sequence>
<protein>
    <recommendedName>
        <fullName evidence="1">RES domain-containing protein</fullName>
    </recommendedName>
</protein>
<dbReference type="KEGG" id="tum:CBW65_20545"/>
<keyword evidence="3" id="KW-1185">Reference proteome</keyword>
<evidence type="ECO:0000313" key="2">
    <source>
        <dbReference type="EMBL" id="ARU63100.1"/>
    </source>
</evidence>
<dbReference type="EMBL" id="CP021434">
    <property type="protein sequence ID" value="ARU63100.1"/>
    <property type="molecule type" value="Genomic_DNA"/>
</dbReference>
<dbReference type="SMART" id="SM00953">
    <property type="entry name" value="RES"/>
    <property type="match status" value="1"/>
</dbReference>